<protein>
    <submittedName>
        <fullName evidence="9">D-ala-D-ala transporter subunit ATP-binding component of ABC superfamily</fullName>
    </submittedName>
</protein>
<evidence type="ECO:0000256" key="2">
    <source>
        <dbReference type="ARBA" id="ARBA00005417"/>
    </source>
</evidence>
<comment type="subcellular location">
    <subcellularLocation>
        <location evidence="1">Cell inner membrane</location>
        <topology evidence="1">Peripheral membrane protein</topology>
    </subcellularLocation>
</comment>
<dbReference type="FunFam" id="3.40.50.300:FF:000016">
    <property type="entry name" value="Oligopeptide ABC transporter ATP-binding component"/>
    <property type="match status" value="1"/>
</dbReference>
<sequence length="343" mass="37381">MAVHDMTRVNGSAPLLEVRKLRVSLESGKTVIDGVDLTIGRREVVALVGESGSGKSVTALALSRLLPAALRMTSGSIRFDGQDIVAKSDAELNRLRGAEISMLFQQPQVMLDPTSRVQAQVAEPLRKHRGLGRRQAFARVVDLLRSVGIPDPAVRARAFSYQLSGGMAQRVMIAAAMAAGPKLLIADEPTTALDVTVQAQILRLLKEERERHDLSILLITHDLSIVSAFADRMAVMYAGRILEEGPTQEIMRRPAHPYTRALIRCSLLVPESDGKLMSIPGSGSQALAIKEGCRFAPRCTLMREYPGLRTACCSREPELEQFAQHWACRCHATAEGLQEGDVA</sequence>
<dbReference type="InterPro" id="IPR027417">
    <property type="entry name" value="P-loop_NTPase"/>
</dbReference>
<dbReference type="RefSeq" id="WP_244602980.1">
    <property type="nucleotide sequence ID" value="NZ_FUIG01000044.1"/>
</dbReference>
<accession>A0A2P9ARD3</accession>
<keyword evidence="3" id="KW-0813">Transport</keyword>
<evidence type="ECO:0000259" key="8">
    <source>
        <dbReference type="PROSITE" id="PS50893"/>
    </source>
</evidence>
<dbReference type="PROSITE" id="PS50893">
    <property type="entry name" value="ABC_TRANSPORTER_2"/>
    <property type="match status" value="1"/>
</dbReference>
<reference evidence="10" key="1">
    <citation type="submission" date="2016-12" db="EMBL/GenBank/DDBJ databases">
        <authorList>
            <person name="Brunel B."/>
        </authorList>
    </citation>
    <scope>NUCLEOTIDE SEQUENCE [LARGE SCALE GENOMIC DNA]</scope>
</reference>
<evidence type="ECO:0000256" key="6">
    <source>
        <dbReference type="ARBA" id="ARBA00022840"/>
    </source>
</evidence>
<dbReference type="PROSITE" id="PS00211">
    <property type="entry name" value="ABC_TRANSPORTER_1"/>
    <property type="match status" value="1"/>
</dbReference>
<evidence type="ECO:0000256" key="3">
    <source>
        <dbReference type="ARBA" id="ARBA00022448"/>
    </source>
</evidence>
<keyword evidence="6 9" id="KW-0067">ATP-binding</keyword>
<name>A0A2P9ARD3_9HYPH</name>
<gene>
    <name evidence="9" type="primary">ddpD</name>
    <name evidence="9" type="ORF">BQ8482_360129</name>
</gene>
<dbReference type="Gene3D" id="3.40.50.300">
    <property type="entry name" value="P-loop containing nucleotide triphosphate hydrolases"/>
    <property type="match status" value="1"/>
</dbReference>
<proteinExistence type="inferred from homology"/>
<dbReference type="Pfam" id="PF08352">
    <property type="entry name" value="oligo_HPY"/>
    <property type="match status" value="1"/>
</dbReference>
<evidence type="ECO:0000256" key="5">
    <source>
        <dbReference type="ARBA" id="ARBA00022741"/>
    </source>
</evidence>
<dbReference type="GO" id="GO:0055085">
    <property type="term" value="P:transmembrane transport"/>
    <property type="evidence" value="ECO:0007669"/>
    <property type="project" value="UniProtKB-ARBA"/>
</dbReference>
<dbReference type="PANTHER" id="PTHR43297:SF2">
    <property type="entry name" value="DIPEPTIDE TRANSPORT ATP-BINDING PROTEIN DPPD"/>
    <property type="match status" value="1"/>
</dbReference>
<dbReference type="NCBIfam" id="TIGR01727">
    <property type="entry name" value="oligo_HPY"/>
    <property type="match status" value="1"/>
</dbReference>
<keyword evidence="7" id="KW-0472">Membrane</keyword>
<evidence type="ECO:0000313" key="9">
    <source>
        <dbReference type="EMBL" id="SJM33728.1"/>
    </source>
</evidence>
<dbReference type="EMBL" id="FUIG01000044">
    <property type="protein sequence ID" value="SJM33728.1"/>
    <property type="molecule type" value="Genomic_DNA"/>
</dbReference>
<dbReference type="SMART" id="SM00382">
    <property type="entry name" value="AAA"/>
    <property type="match status" value="1"/>
</dbReference>
<dbReference type="InterPro" id="IPR013563">
    <property type="entry name" value="Oligopep_ABC_C"/>
</dbReference>
<dbReference type="Proteomes" id="UP000245698">
    <property type="component" value="Unassembled WGS sequence"/>
</dbReference>
<evidence type="ECO:0000256" key="1">
    <source>
        <dbReference type="ARBA" id="ARBA00004417"/>
    </source>
</evidence>
<keyword evidence="10" id="KW-1185">Reference proteome</keyword>
<evidence type="ECO:0000313" key="10">
    <source>
        <dbReference type="Proteomes" id="UP000245698"/>
    </source>
</evidence>
<organism evidence="9 10">
    <name type="scientific">Mesorhizobium delmotii</name>
    <dbReference type="NCBI Taxonomy" id="1631247"/>
    <lineage>
        <taxon>Bacteria</taxon>
        <taxon>Pseudomonadati</taxon>
        <taxon>Pseudomonadota</taxon>
        <taxon>Alphaproteobacteria</taxon>
        <taxon>Hyphomicrobiales</taxon>
        <taxon>Phyllobacteriaceae</taxon>
        <taxon>Mesorhizobium</taxon>
    </lineage>
</organism>
<dbReference type="SUPFAM" id="SSF52540">
    <property type="entry name" value="P-loop containing nucleoside triphosphate hydrolases"/>
    <property type="match status" value="1"/>
</dbReference>
<dbReference type="InterPro" id="IPR003439">
    <property type="entry name" value="ABC_transporter-like_ATP-bd"/>
</dbReference>
<dbReference type="GO" id="GO:0016887">
    <property type="term" value="F:ATP hydrolysis activity"/>
    <property type="evidence" value="ECO:0007669"/>
    <property type="project" value="InterPro"/>
</dbReference>
<dbReference type="InterPro" id="IPR050388">
    <property type="entry name" value="ABC_Ni/Peptide_Import"/>
</dbReference>
<comment type="similarity">
    <text evidence="2">Belongs to the ABC transporter superfamily.</text>
</comment>
<dbReference type="CDD" id="cd03257">
    <property type="entry name" value="ABC_NikE_OppD_transporters"/>
    <property type="match status" value="1"/>
</dbReference>
<evidence type="ECO:0000256" key="7">
    <source>
        <dbReference type="ARBA" id="ARBA00023136"/>
    </source>
</evidence>
<dbReference type="AlphaFoldDB" id="A0A2P9ARD3"/>
<dbReference type="InterPro" id="IPR017871">
    <property type="entry name" value="ABC_transporter-like_CS"/>
</dbReference>
<keyword evidence="4" id="KW-1003">Cell membrane</keyword>
<dbReference type="GO" id="GO:0005886">
    <property type="term" value="C:plasma membrane"/>
    <property type="evidence" value="ECO:0007669"/>
    <property type="project" value="UniProtKB-SubCell"/>
</dbReference>
<dbReference type="GO" id="GO:0005524">
    <property type="term" value="F:ATP binding"/>
    <property type="evidence" value="ECO:0007669"/>
    <property type="project" value="UniProtKB-KW"/>
</dbReference>
<evidence type="ECO:0000256" key="4">
    <source>
        <dbReference type="ARBA" id="ARBA00022475"/>
    </source>
</evidence>
<dbReference type="Pfam" id="PF00005">
    <property type="entry name" value="ABC_tran"/>
    <property type="match status" value="1"/>
</dbReference>
<keyword evidence="5" id="KW-0547">Nucleotide-binding</keyword>
<dbReference type="InterPro" id="IPR003593">
    <property type="entry name" value="AAA+_ATPase"/>
</dbReference>
<dbReference type="PANTHER" id="PTHR43297">
    <property type="entry name" value="OLIGOPEPTIDE TRANSPORT ATP-BINDING PROTEIN APPD"/>
    <property type="match status" value="1"/>
</dbReference>
<dbReference type="GO" id="GO:0015833">
    <property type="term" value="P:peptide transport"/>
    <property type="evidence" value="ECO:0007669"/>
    <property type="project" value="InterPro"/>
</dbReference>
<feature type="domain" description="ABC transporter" evidence="8">
    <location>
        <begin position="16"/>
        <end position="263"/>
    </location>
</feature>